<dbReference type="GO" id="GO:0005634">
    <property type="term" value="C:nucleus"/>
    <property type="evidence" value="ECO:0007669"/>
    <property type="project" value="TreeGrafter"/>
</dbReference>
<sequence>MQDVWITPSVGKIPGWLGDVNVRIGIRALLKHDHCLEEQRRLGLEADNMCRWFGYELTAIQVALLQPENCSYHFILKQHLESISELQEQWPTSLCSSSRYTYQAAVAIRVVNTVTGVSGPPLCWLAPLVIDDLDNADDEDMWEPTGFVSHFTESDLNPGQVALSDVLEVNSSDDLEQLELEAETLPNVVLHWEVPNVITIDTTMEMLTDVDVPPIFTPIVRASVDGFPPQTFVPSDISILASPNSLLNDNCINSCAALLYSEFLPTAARCAILSTHDLPRIRYDADDDLLWRNTSWTQFWDKPIWVLPIHRSSPVGHWVLCTIDFPSRQIFLFDSLTEQPPWHNDIKDVMQLICRFCRVAHQKLGLKRRDQGNWTACPVLLEPRQTNGYDCGVWVMAQMAAILRGYQVTGIKERDIHQFRHFLLVLIHRVLVAS</sequence>
<organism evidence="6 7">
    <name type="scientific">Scleroderma citrinum Foug A</name>
    <dbReference type="NCBI Taxonomy" id="1036808"/>
    <lineage>
        <taxon>Eukaryota</taxon>
        <taxon>Fungi</taxon>
        <taxon>Dikarya</taxon>
        <taxon>Basidiomycota</taxon>
        <taxon>Agaricomycotina</taxon>
        <taxon>Agaricomycetes</taxon>
        <taxon>Agaricomycetidae</taxon>
        <taxon>Boletales</taxon>
        <taxon>Sclerodermatineae</taxon>
        <taxon>Sclerodermataceae</taxon>
        <taxon>Scleroderma</taxon>
    </lineage>
</organism>
<evidence type="ECO:0000313" key="6">
    <source>
        <dbReference type="EMBL" id="KIM52662.1"/>
    </source>
</evidence>
<evidence type="ECO:0000256" key="3">
    <source>
        <dbReference type="ARBA" id="ARBA00022801"/>
    </source>
</evidence>
<dbReference type="Pfam" id="PF02902">
    <property type="entry name" value="Peptidase_C48"/>
    <property type="match status" value="1"/>
</dbReference>
<dbReference type="STRING" id="1036808.A0A0C2ZIT2"/>
<feature type="domain" description="Ubiquitin-like protease family profile" evidence="5">
    <location>
        <begin position="230"/>
        <end position="402"/>
    </location>
</feature>
<dbReference type="PANTHER" id="PTHR12606">
    <property type="entry name" value="SENTRIN/SUMO-SPECIFIC PROTEASE"/>
    <property type="match status" value="1"/>
</dbReference>
<evidence type="ECO:0000256" key="4">
    <source>
        <dbReference type="ARBA" id="ARBA00022807"/>
    </source>
</evidence>
<evidence type="ECO:0000259" key="5">
    <source>
        <dbReference type="PROSITE" id="PS50600"/>
    </source>
</evidence>
<keyword evidence="4" id="KW-0788">Thiol protease</keyword>
<dbReference type="GO" id="GO:0006508">
    <property type="term" value="P:proteolysis"/>
    <property type="evidence" value="ECO:0007669"/>
    <property type="project" value="UniProtKB-KW"/>
</dbReference>
<protein>
    <recommendedName>
        <fullName evidence="5">Ubiquitin-like protease family profile domain-containing protein</fullName>
    </recommendedName>
</protein>
<dbReference type="InParanoid" id="A0A0C2ZIT2"/>
<evidence type="ECO:0000313" key="7">
    <source>
        <dbReference type="Proteomes" id="UP000053989"/>
    </source>
</evidence>
<dbReference type="OrthoDB" id="2976051at2759"/>
<dbReference type="PROSITE" id="PS50600">
    <property type="entry name" value="ULP_PROTEASE"/>
    <property type="match status" value="1"/>
</dbReference>
<dbReference type="Gene3D" id="3.40.395.10">
    <property type="entry name" value="Adenoviral Proteinase, Chain A"/>
    <property type="match status" value="1"/>
</dbReference>
<proteinExistence type="inferred from homology"/>
<keyword evidence="2" id="KW-0645">Protease</keyword>
<dbReference type="HOGENOM" id="CLU_631864_0_0_1"/>
<dbReference type="InterPro" id="IPR003653">
    <property type="entry name" value="Peptidase_C48_C"/>
</dbReference>
<reference evidence="7" key="2">
    <citation type="submission" date="2015-01" db="EMBL/GenBank/DDBJ databases">
        <title>Evolutionary Origins and Diversification of the Mycorrhizal Mutualists.</title>
        <authorList>
            <consortium name="DOE Joint Genome Institute"/>
            <consortium name="Mycorrhizal Genomics Consortium"/>
            <person name="Kohler A."/>
            <person name="Kuo A."/>
            <person name="Nagy L.G."/>
            <person name="Floudas D."/>
            <person name="Copeland A."/>
            <person name="Barry K.W."/>
            <person name="Cichocki N."/>
            <person name="Veneault-Fourrey C."/>
            <person name="LaButti K."/>
            <person name="Lindquist E.A."/>
            <person name="Lipzen A."/>
            <person name="Lundell T."/>
            <person name="Morin E."/>
            <person name="Murat C."/>
            <person name="Riley R."/>
            <person name="Ohm R."/>
            <person name="Sun H."/>
            <person name="Tunlid A."/>
            <person name="Henrissat B."/>
            <person name="Grigoriev I.V."/>
            <person name="Hibbett D.S."/>
            <person name="Martin F."/>
        </authorList>
    </citation>
    <scope>NUCLEOTIDE SEQUENCE [LARGE SCALE GENOMIC DNA]</scope>
    <source>
        <strain evidence="7">Foug A</strain>
    </source>
</reference>
<name>A0A0C2ZIT2_9AGAM</name>
<keyword evidence="7" id="KW-1185">Reference proteome</keyword>
<dbReference type="GO" id="GO:0016926">
    <property type="term" value="P:protein desumoylation"/>
    <property type="evidence" value="ECO:0007669"/>
    <property type="project" value="TreeGrafter"/>
</dbReference>
<keyword evidence="3" id="KW-0378">Hydrolase</keyword>
<evidence type="ECO:0000256" key="1">
    <source>
        <dbReference type="ARBA" id="ARBA00005234"/>
    </source>
</evidence>
<gene>
    <name evidence="6" type="ORF">SCLCIDRAFT_32504</name>
</gene>
<dbReference type="GO" id="GO:0016929">
    <property type="term" value="F:deSUMOylase activity"/>
    <property type="evidence" value="ECO:0007669"/>
    <property type="project" value="TreeGrafter"/>
</dbReference>
<dbReference type="InterPro" id="IPR038765">
    <property type="entry name" value="Papain-like_cys_pep_sf"/>
</dbReference>
<dbReference type="SUPFAM" id="SSF54001">
    <property type="entry name" value="Cysteine proteinases"/>
    <property type="match status" value="1"/>
</dbReference>
<evidence type="ECO:0000256" key="2">
    <source>
        <dbReference type="ARBA" id="ARBA00022670"/>
    </source>
</evidence>
<accession>A0A0C2ZIT2</accession>
<dbReference type="Proteomes" id="UP000053989">
    <property type="component" value="Unassembled WGS sequence"/>
</dbReference>
<dbReference type="EMBL" id="KN822204">
    <property type="protein sequence ID" value="KIM52662.1"/>
    <property type="molecule type" value="Genomic_DNA"/>
</dbReference>
<reference evidence="6 7" key="1">
    <citation type="submission" date="2014-04" db="EMBL/GenBank/DDBJ databases">
        <authorList>
            <consortium name="DOE Joint Genome Institute"/>
            <person name="Kuo A."/>
            <person name="Kohler A."/>
            <person name="Nagy L.G."/>
            <person name="Floudas D."/>
            <person name="Copeland A."/>
            <person name="Barry K.W."/>
            <person name="Cichocki N."/>
            <person name="Veneault-Fourrey C."/>
            <person name="LaButti K."/>
            <person name="Lindquist E.A."/>
            <person name="Lipzen A."/>
            <person name="Lundell T."/>
            <person name="Morin E."/>
            <person name="Murat C."/>
            <person name="Sun H."/>
            <person name="Tunlid A."/>
            <person name="Henrissat B."/>
            <person name="Grigoriev I.V."/>
            <person name="Hibbett D.S."/>
            <person name="Martin F."/>
            <person name="Nordberg H.P."/>
            <person name="Cantor M.N."/>
            <person name="Hua S.X."/>
        </authorList>
    </citation>
    <scope>NUCLEOTIDE SEQUENCE [LARGE SCALE GENOMIC DNA]</scope>
    <source>
        <strain evidence="6 7">Foug A</strain>
    </source>
</reference>
<dbReference type="AlphaFoldDB" id="A0A0C2ZIT2"/>
<comment type="similarity">
    <text evidence="1">Belongs to the peptidase C48 family.</text>
</comment>
<dbReference type="PANTHER" id="PTHR12606:SF141">
    <property type="entry name" value="GH15225P-RELATED"/>
    <property type="match status" value="1"/>
</dbReference>